<dbReference type="EMBL" id="CAJVPZ010030316">
    <property type="protein sequence ID" value="CAG8736501.1"/>
    <property type="molecule type" value="Genomic_DNA"/>
</dbReference>
<dbReference type="InterPro" id="IPR036397">
    <property type="entry name" value="RNaseH_sf"/>
</dbReference>
<dbReference type="Gene3D" id="3.30.420.10">
    <property type="entry name" value="Ribonuclease H-like superfamily/Ribonuclease H"/>
    <property type="match status" value="1"/>
</dbReference>
<dbReference type="OrthoDB" id="2394134at2759"/>
<evidence type="ECO:0000313" key="3">
    <source>
        <dbReference type="Proteomes" id="UP000789396"/>
    </source>
</evidence>
<proteinExistence type="predicted"/>
<dbReference type="Proteomes" id="UP000789396">
    <property type="component" value="Unassembled WGS sequence"/>
</dbReference>
<evidence type="ECO:0000259" key="1">
    <source>
        <dbReference type="Pfam" id="PF13358"/>
    </source>
</evidence>
<evidence type="ECO:0000313" key="2">
    <source>
        <dbReference type="EMBL" id="CAG8736501.1"/>
    </source>
</evidence>
<dbReference type="GO" id="GO:0003676">
    <property type="term" value="F:nucleic acid binding"/>
    <property type="evidence" value="ECO:0007669"/>
    <property type="project" value="InterPro"/>
</dbReference>
<feature type="domain" description="Tc1-like transposase DDE" evidence="1">
    <location>
        <begin position="2"/>
        <end position="124"/>
    </location>
</feature>
<keyword evidence="3" id="KW-1185">Reference proteome</keyword>
<name>A0A9N9NGU8_9GLOM</name>
<comment type="caution">
    <text evidence="2">The sequence shown here is derived from an EMBL/GenBank/DDBJ whole genome shotgun (WGS) entry which is preliminary data.</text>
</comment>
<protein>
    <submittedName>
        <fullName evidence="2">2049_t:CDS:1</fullName>
    </submittedName>
</protein>
<dbReference type="AlphaFoldDB" id="A0A9N9NGU8"/>
<sequence length="126" mass="14613">NQLIFLDEASKDERSLSRKYRYSFRNTRAVQKTVFIRGKRFILLPALSLDGIIAVDIIEGTCTKERFKQFIINQVPYSHANSVLVLDNARIHHNSELIKYIEAFGYKIEYLPPYSPDMNPIETAFA</sequence>
<accession>A0A9N9NGU8</accession>
<dbReference type="PANTHER" id="PTHR46564">
    <property type="entry name" value="TRANSPOSASE"/>
    <property type="match status" value="1"/>
</dbReference>
<gene>
    <name evidence="2" type="ORF">RFULGI_LOCUS12525</name>
</gene>
<dbReference type="Pfam" id="PF13358">
    <property type="entry name" value="DDE_3"/>
    <property type="match status" value="1"/>
</dbReference>
<organism evidence="2 3">
    <name type="scientific">Racocetra fulgida</name>
    <dbReference type="NCBI Taxonomy" id="60492"/>
    <lineage>
        <taxon>Eukaryota</taxon>
        <taxon>Fungi</taxon>
        <taxon>Fungi incertae sedis</taxon>
        <taxon>Mucoromycota</taxon>
        <taxon>Glomeromycotina</taxon>
        <taxon>Glomeromycetes</taxon>
        <taxon>Diversisporales</taxon>
        <taxon>Gigasporaceae</taxon>
        <taxon>Racocetra</taxon>
    </lineage>
</organism>
<dbReference type="InterPro" id="IPR038717">
    <property type="entry name" value="Tc1-like_DDE_dom"/>
</dbReference>
<feature type="non-terminal residue" evidence="2">
    <location>
        <position position="126"/>
    </location>
</feature>
<reference evidence="2" key="1">
    <citation type="submission" date="2021-06" db="EMBL/GenBank/DDBJ databases">
        <authorList>
            <person name="Kallberg Y."/>
            <person name="Tangrot J."/>
            <person name="Rosling A."/>
        </authorList>
    </citation>
    <scope>NUCLEOTIDE SEQUENCE</scope>
    <source>
        <strain evidence="2">IN212</strain>
    </source>
</reference>
<dbReference type="PANTHER" id="PTHR46564:SF1">
    <property type="entry name" value="TRANSPOSASE"/>
    <property type="match status" value="1"/>
</dbReference>